<comment type="caution">
    <text evidence="2">The sequence shown here is derived from an EMBL/GenBank/DDBJ whole genome shotgun (WGS) entry which is preliminary data.</text>
</comment>
<dbReference type="EMBL" id="BAAARV010000005">
    <property type="protein sequence ID" value="GAA2330745.1"/>
    <property type="molecule type" value="Genomic_DNA"/>
</dbReference>
<evidence type="ECO:0000313" key="2">
    <source>
        <dbReference type="EMBL" id="GAA2330745.1"/>
    </source>
</evidence>
<reference evidence="3" key="1">
    <citation type="journal article" date="2019" name="Int. J. Syst. Evol. Microbiol.">
        <title>The Global Catalogue of Microorganisms (GCM) 10K type strain sequencing project: providing services to taxonomists for standard genome sequencing and annotation.</title>
        <authorList>
            <consortium name="The Broad Institute Genomics Platform"/>
            <consortium name="The Broad Institute Genome Sequencing Center for Infectious Disease"/>
            <person name="Wu L."/>
            <person name="Ma J."/>
        </authorList>
    </citation>
    <scope>NUCLEOTIDE SEQUENCE [LARGE SCALE GENOMIC DNA]</scope>
    <source>
        <strain evidence="3">JCM 3272</strain>
    </source>
</reference>
<protein>
    <recommendedName>
        <fullName evidence="4">Serine/threonine protein kinase</fullName>
    </recommendedName>
</protein>
<evidence type="ECO:0008006" key="4">
    <source>
        <dbReference type="Google" id="ProtNLM"/>
    </source>
</evidence>
<evidence type="ECO:0000256" key="1">
    <source>
        <dbReference type="SAM" id="Phobius"/>
    </source>
</evidence>
<sequence>MDLRDELYEASAAPPPTTIDVDRLIAGEHRRARGLRLLGGVAAVAVLAAGVMTLPRYFGESQAPPPVVGAASSYGPPSHGPLPCPTPVATGEVVVGGGQPRRKVTEDCGAAIERLTNAVDALIARELPGFTGHDAGVDKSAPPRFVRDPHLVTAYNYAVDFEPVNGRRSVLSVIIQAGADSPEVAASALPCRPGAKDCSQQVIDGSIVQVHGEPMLDARGFQINVYRQDGTQIVVIGRCPDAGYDPPYTADQLVRIAAAPELTLYP</sequence>
<dbReference type="Proteomes" id="UP001501444">
    <property type="component" value="Unassembled WGS sequence"/>
</dbReference>
<evidence type="ECO:0000313" key="3">
    <source>
        <dbReference type="Proteomes" id="UP001501444"/>
    </source>
</evidence>
<feature type="transmembrane region" description="Helical" evidence="1">
    <location>
        <begin position="37"/>
        <end position="58"/>
    </location>
</feature>
<dbReference type="RefSeq" id="WP_344610898.1">
    <property type="nucleotide sequence ID" value="NZ_BAAARV010000005.1"/>
</dbReference>
<accession>A0ABP5SGF8</accession>
<keyword evidence="1" id="KW-1133">Transmembrane helix</keyword>
<keyword evidence="3" id="KW-1185">Reference proteome</keyword>
<proteinExistence type="predicted"/>
<gene>
    <name evidence="2" type="ORF">GCM10010170_008940</name>
</gene>
<keyword evidence="1" id="KW-0472">Membrane</keyword>
<keyword evidence="1" id="KW-0812">Transmembrane</keyword>
<name>A0ABP5SGF8_9ACTN</name>
<organism evidence="2 3">
    <name type="scientific">Dactylosporangium salmoneum</name>
    <dbReference type="NCBI Taxonomy" id="53361"/>
    <lineage>
        <taxon>Bacteria</taxon>
        <taxon>Bacillati</taxon>
        <taxon>Actinomycetota</taxon>
        <taxon>Actinomycetes</taxon>
        <taxon>Micromonosporales</taxon>
        <taxon>Micromonosporaceae</taxon>
        <taxon>Dactylosporangium</taxon>
    </lineage>
</organism>